<evidence type="ECO:0000256" key="1">
    <source>
        <dbReference type="SAM" id="SignalP"/>
    </source>
</evidence>
<keyword evidence="3" id="KW-1185">Reference proteome</keyword>
<keyword evidence="1" id="KW-0732">Signal</keyword>
<accession>A0ABX4BND2</accession>
<dbReference type="InterPro" id="IPR026341">
    <property type="entry name" value="T9SS_type_B"/>
</dbReference>
<feature type="signal peptide" evidence="1">
    <location>
        <begin position="1"/>
        <end position="18"/>
    </location>
</feature>
<organism evidence="2 3">
    <name type="scientific">Flavobacterium frigidimaris</name>
    <dbReference type="NCBI Taxonomy" id="262320"/>
    <lineage>
        <taxon>Bacteria</taxon>
        <taxon>Pseudomonadati</taxon>
        <taxon>Bacteroidota</taxon>
        <taxon>Flavobacteriia</taxon>
        <taxon>Flavobacteriales</taxon>
        <taxon>Flavobacteriaceae</taxon>
        <taxon>Flavobacterium</taxon>
    </lineage>
</organism>
<evidence type="ECO:0008006" key="4">
    <source>
        <dbReference type="Google" id="ProtNLM"/>
    </source>
</evidence>
<gene>
    <name evidence="2" type="ORF">B0A65_15510</name>
</gene>
<evidence type="ECO:0000313" key="2">
    <source>
        <dbReference type="EMBL" id="OXA77740.1"/>
    </source>
</evidence>
<evidence type="ECO:0000313" key="3">
    <source>
        <dbReference type="Proteomes" id="UP000198382"/>
    </source>
</evidence>
<dbReference type="RefSeq" id="WP_074659092.1">
    <property type="nucleotide sequence ID" value="NZ_MUGV01000025.1"/>
</dbReference>
<dbReference type="NCBIfam" id="TIGR04131">
    <property type="entry name" value="Bac_Flav_CTERM"/>
    <property type="match status" value="1"/>
</dbReference>
<reference evidence="2 3" key="1">
    <citation type="submission" date="2016-11" db="EMBL/GenBank/DDBJ databases">
        <title>Whole genomes of Flavobacteriaceae.</title>
        <authorList>
            <person name="Stine C."/>
            <person name="Li C."/>
            <person name="Tadesse D."/>
        </authorList>
    </citation>
    <scope>NUCLEOTIDE SEQUENCE [LARGE SCALE GENOMIC DNA]</scope>
    <source>
        <strain evidence="2 3">DSM 15937</strain>
    </source>
</reference>
<dbReference type="Pfam" id="PF13585">
    <property type="entry name" value="CHU_C"/>
    <property type="match status" value="1"/>
</dbReference>
<dbReference type="EMBL" id="MUGV01000025">
    <property type="protein sequence ID" value="OXA77740.1"/>
    <property type="molecule type" value="Genomic_DNA"/>
</dbReference>
<protein>
    <recommendedName>
        <fullName evidence="4">Gliding motility-associated C-terminal domain-containing protein</fullName>
    </recommendedName>
</protein>
<proteinExistence type="predicted"/>
<comment type="caution">
    <text evidence="2">The sequence shown here is derived from an EMBL/GenBank/DDBJ whole genome shotgun (WGS) entry which is preliminary data.</text>
</comment>
<sequence>MKKTTFLLFFLLSITSFAQISKTDSTKKINKNTASVSNIQLIFGKVDSSKPSCLPNTILTVANPSGFGSYQWYYENTAIPLATTNSYSPTQAGYYHVTAIHSSSGTTEHSNDVPVSICPLDTDNDGINNNVDVDLDNDGIHNGFEAGGPLLNQSNPLSDYQYTGSVTGTGTIEGKPYYGFVSEIAAGRAEYVTYNLQLTSPTNVKLQNLPIENQGSIQIADPSEYLNSTGDFIVKVPLNRTLTILNPNNVLLIDTNYDGMYESGVTEFSSFEIRFRLNGTTPLKPGIPFSISSYLTDFISYTHHNLSDTSANKASFAFVLPYLFDRDSDGIPDLLDLDSDNDGIPDQIEMRGKDIRIYSGIDTDKNGLDDAFMPIFAGIDSDNDNGTISPIDRVDLDSDNDGIYDLVESGSNAVDSNNDGVIDGSPASFGTNGLHDSLETFPDSGILNYTIADTDGDGTSNYIDLDSDGDSCNDVTDAGFTDPNNDGQLGDAPISSNSNGLVTSRINGYTTPDPAYLSAAKIIINTQPANQSNCELQNVTFTIATNLVDSYQWQLSTNGTLWTNILDNSNYSGSLTNALLIKNLALNMQNYQYRVALSKNGNLCGITSNAATLSVLPIPTITSPVTLIQCDDTAGGLSTFNLTEKNNFLSTNYRDELFTYYTSAAAANTKDTAFLINNPISYSSTSGSVWIRVENSNGCFSVAELSLIVSVTKIPNTFNRTFSVCDDYLDRTNDDKDGITSFDFTSVTNDLKSILPAPSSLYSITYYKTESDALSEIDEITNTSNYRNIGSPNQQKIWVRIENILDNSCYGLGEHITLQVQPLPNIEITDPNIKTICSNLSSYYVQLDAGIQDSTPTTDYTYVWKKEGAILTGKTSSTLDVNTEGLYSVEVTSIFGCSRIREIKVVSSNTAQIEKITLKNVIQGNILTVNATVEATGPGSYEYSLDTSNGPFQNFNLFENISSGNHQLFVKDKNGCGITSKQITVPIQIAADFTHIFYNCDDYLDNVNNDTDGISNFDFTSIKDDLIARLPASLYSIKYYQNKNDALFEKNEITNISNYRNTGSPTDQKVWVRIQNTIDNLCYGLGSFVTLHVTAVPDIDANDNHNDDQLVCSNLSSFFVKLNAGIKDSSSPNDYAYIWKKDGEILNNEKQATLDVNTEGLYSVEVISLSGCSKIRNIKVSSSNLAQINKITVKETDDSNANTIIVETTGPGDYEYSLDNQNGPFQSSNIFENIPLGIHDVYVNDKNGCGIISQSIGIVGAPKFFTPNADGHNDYWNVLGLNTDMNKNSIVNIYDRYGKLIKELRPSDLGWDGTFAGNLLPADDYWYTAKFENGKETKGHFSLKR</sequence>
<dbReference type="Proteomes" id="UP000198382">
    <property type="component" value="Unassembled WGS sequence"/>
</dbReference>
<feature type="chain" id="PRO_5045658232" description="Gliding motility-associated C-terminal domain-containing protein" evidence="1">
    <location>
        <begin position="19"/>
        <end position="1345"/>
    </location>
</feature>
<name>A0ABX4BND2_FLAFR</name>